<organism evidence="1 2">
    <name type="scientific">Coleophoma crateriformis</name>
    <dbReference type="NCBI Taxonomy" id="565419"/>
    <lineage>
        <taxon>Eukaryota</taxon>
        <taxon>Fungi</taxon>
        <taxon>Dikarya</taxon>
        <taxon>Ascomycota</taxon>
        <taxon>Pezizomycotina</taxon>
        <taxon>Leotiomycetes</taxon>
        <taxon>Helotiales</taxon>
        <taxon>Dermateaceae</taxon>
        <taxon>Coleophoma</taxon>
    </lineage>
</organism>
<evidence type="ECO:0000313" key="1">
    <source>
        <dbReference type="EMBL" id="RDW74080.1"/>
    </source>
</evidence>
<name>A0A3D8RJC7_9HELO</name>
<dbReference type="AlphaFoldDB" id="A0A3D8RJC7"/>
<sequence length="643" mass="71499">MVNTKGRRGFDEIIVSNCACQLGIERYSEPWDELTAPPLAEDVLHPPHFGLNTPGAPYISPWRSNLTALSQQCNLYFAAYQSRIHITAPRNIKQALPGKSDMVLVLPRSLEGHEILPAIDSDHPHAVNHIVIEKLGDHEVLLLGCDDGDVIAFYTHLIMEQFEQAARGHSDGVTPLCRVTPFFHENVKSSAWGLAIHPESRLIAVGSNRREVTVFVFGLTDPLTRLNKSPSAANSILFPDWDFPADSDEIPTRSATEGREENFRRTLSLCPNGHNIPSLTFGNDENGQARSVIAVDIHGNLWYLDIWSNNKQCRTSMYIDVPEHQRSWGWGVQVLNFDSFKATASPEEAFGTTSRVSKKLGLYEYGGTFDVSRTVRKAQAADPMVHSTSGLRFEGEEGDDVNNSYDEGPSEPIAVLETLADASDSDDDDAVTGTKAQEKMRIERAVLHQNGHARVRPAQAYVQTPNVVSEAKPNHSLFPHNSAILRTYKNDIELIPASDSLITTTCKNIVRQIHPFQDHFLQHNERLNMTLQIPELSLVIIGSQAGKVALVTLTACESEFFITKPVATFRVDYTVPFRSQFQDDIVPPFPLLGIAASPLPVDMGDAGKKRHSRRWRLILHYYDHSIFSYELSRGSPGVGLDIA</sequence>
<evidence type="ECO:0000313" key="2">
    <source>
        <dbReference type="Proteomes" id="UP000256328"/>
    </source>
</evidence>
<comment type="caution">
    <text evidence="1">The sequence shown here is derived from an EMBL/GenBank/DDBJ whole genome shotgun (WGS) entry which is preliminary data.</text>
</comment>
<protein>
    <submittedName>
        <fullName evidence="1">Uncharacterized protein</fullName>
    </submittedName>
</protein>
<dbReference type="InterPro" id="IPR014839">
    <property type="entry name" value="Crt10"/>
</dbReference>
<reference evidence="1 2" key="1">
    <citation type="journal article" date="2018" name="IMA Fungus">
        <title>IMA Genome-F 9: Draft genome sequence of Annulohypoxylon stygium, Aspergillus mulundensis, Berkeleyomyces basicola (syn. Thielaviopsis basicola), Ceratocystis smalleyi, two Cercospora beticola strains, Coleophoma cylindrospora, Fusarium fracticaudum, Phialophora cf. hyalina, and Morchella septimelata.</title>
        <authorList>
            <person name="Wingfield B.D."/>
            <person name="Bills G.F."/>
            <person name="Dong Y."/>
            <person name="Huang W."/>
            <person name="Nel W.J."/>
            <person name="Swalarsk-Parry B.S."/>
            <person name="Vaghefi N."/>
            <person name="Wilken P.M."/>
            <person name="An Z."/>
            <person name="de Beer Z.W."/>
            <person name="De Vos L."/>
            <person name="Chen L."/>
            <person name="Duong T.A."/>
            <person name="Gao Y."/>
            <person name="Hammerbacher A."/>
            <person name="Kikkert J.R."/>
            <person name="Li Y."/>
            <person name="Li H."/>
            <person name="Li K."/>
            <person name="Li Q."/>
            <person name="Liu X."/>
            <person name="Ma X."/>
            <person name="Naidoo K."/>
            <person name="Pethybridge S.J."/>
            <person name="Sun J."/>
            <person name="Steenkamp E.T."/>
            <person name="van der Nest M.A."/>
            <person name="van Wyk S."/>
            <person name="Wingfield M.J."/>
            <person name="Xiong C."/>
            <person name="Yue Q."/>
            <person name="Zhang X."/>
        </authorList>
    </citation>
    <scope>NUCLEOTIDE SEQUENCE [LARGE SCALE GENOMIC DNA]</scope>
    <source>
        <strain evidence="1 2">BP5796</strain>
    </source>
</reference>
<keyword evidence="2" id="KW-1185">Reference proteome</keyword>
<dbReference type="OrthoDB" id="5591786at2759"/>
<dbReference type="Proteomes" id="UP000256328">
    <property type="component" value="Unassembled WGS sequence"/>
</dbReference>
<proteinExistence type="predicted"/>
<dbReference type="Pfam" id="PF08728">
    <property type="entry name" value="CRT10"/>
    <property type="match status" value="1"/>
</dbReference>
<gene>
    <name evidence="1" type="ORF">BP5796_07522</name>
</gene>
<accession>A0A3D8RJC7</accession>
<dbReference type="SUPFAM" id="SSF101898">
    <property type="entry name" value="NHL repeat"/>
    <property type="match status" value="1"/>
</dbReference>
<dbReference type="EMBL" id="PDLN01000010">
    <property type="protein sequence ID" value="RDW74080.1"/>
    <property type="molecule type" value="Genomic_DNA"/>
</dbReference>